<dbReference type="Proteomes" id="UP001139721">
    <property type="component" value="Unassembled WGS sequence"/>
</dbReference>
<dbReference type="RefSeq" id="WP_250422545.1">
    <property type="nucleotide sequence ID" value="NZ_JAJKBJ010000018.1"/>
</dbReference>
<dbReference type="AlphaFoldDB" id="A0A9X2D280"/>
<dbReference type="EC" id="3.4.16.4" evidence="3"/>
<gene>
    <name evidence="3" type="primary">dacB</name>
    <name evidence="3" type="ORF">LOX96_13315</name>
</gene>
<dbReference type="PANTHER" id="PTHR30023">
    <property type="entry name" value="D-ALANYL-D-ALANINE CARBOXYPEPTIDASE"/>
    <property type="match status" value="1"/>
</dbReference>
<dbReference type="InterPro" id="IPR012338">
    <property type="entry name" value="Beta-lactam/transpept-like"/>
</dbReference>
<evidence type="ECO:0000256" key="1">
    <source>
        <dbReference type="ARBA" id="ARBA00006096"/>
    </source>
</evidence>
<dbReference type="EMBL" id="JAJKBJ010000018">
    <property type="protein sequence ID" value="MCL9685081.1"/>
    <property type="molecule type" value="Genomic_DNA"/>
</dbReference>
<protein>
    <submittedName>
        <fullName evidence="3">D-alanyl-D-alanine carboxypeptidase/D-alanyl-D-alanine-endopeptidase</fullName>
        <ecNumber evidence="3">3.4.16.4</ecNumber>
    </submittedName>
</protein>
<dbReference type="GO" id="GO:0006508">
    <property type="term" value="P:proteolysis"/>
    <property type="evidence" value="ECO:0007669"/>
    <property type="project" value="InterPro"/>
</dbReference>
<name>A0A9X2D280_9GAMM</name>
<keyword evidence="3" id="KW-0121">Carboxypeptidase</keyword>
<dbReference type="PANTHER" id="PTHR30023:SF0">
    <property type="entry name" value="PENICILLIN-SENSITIVE CARBOXYPEPTIDASE A"/>
    <property type="match status" value="1"/>
</dbReference>
<accession>A0A9X2D280</accession>
<reference evidence="3" key="1">
    <citation type="submission" date="2021-11" db="EMBL/GenBank/DDBJ databases">
        <title>Legionella maioricencis sp. nov., a new species isolated from hot water samples in Mallorca.</title>
        <authorList>
            <person name="Crespi S."/>
            <person name="Drasar V."/>
            <person name="Salva-Serra F."/>
            <person name="Jaen-Luchoro D."/>
            <person name="Pineiro-Iglesias B."/>
            <person name="Aliaga F."/>
            <person name="Fernandez-Juarez V."/>
            <person name="Coll G."/>
            <person name="Moore E.R.B."/>
            <person name="Bennasar-Figueras A."/>
        </authorList>
    </citation>
    <scope>NUCLEOTIDE SEQUENCE</scope>
    <source>
        <strain evidence="3">HCPI-6</strain>
    </source>
</reference>
<dbReference type="Pfam" id="PF02113">
    <property type="entry name" value="Peptidase_S13"/>
    <property type="match status" value="1"/>
</dbReference>
<evidence type="ECO:0000313" key="4">
    <source>
        <dbReference type="Proteomes" id="UP001139721"/>
    </source>
</evidence>
<evidence type="ECO:0000256" key="2">
    <source>
        <dbReference type="ARBA" id="ARBA00022801"/>
    </source>
</evidence>
<keyword evidence="3" id="KW-0645">Protease</keyword>
<dbReference type="Gene3D" id="3.40.710.10">
    <property type="entry name" value="DD-peptidase/beta-lactamase superfamily"/>
    <property type="match status" value="2"/>
</dbReference>
<dbReference type="PRINTS" id="PR00922">
    <property type="entry name" value="DADACBPTASE3"/>
</dbReference>
<proteinExistence type="inferred from homology"/>
<comment type="similarity">
    <text evidence="1">Belongs to the peptidase S13 family.</text>
</comment>
<dbReference type="InterPro" id="IPR000667">
    <property type="entry name" value="Peptidase_S13"/>
</dbReference>
<keyword evidence="4" id="KW-1185">Reference proteome</keyword>
<comment type="caution">
    <text evidence="3">The sequence shown here is derived from an EMBL/GenBank/DDBJ whole genome shotgun (WGS) entry which is preliminary data.</text>
</comment>
<evidence type="ECO:0000313" key="3">
    <source>
        <dbReference type="EMBL" id="MCL9685081.1"/>
    </source>
</evidence>
<keyword evidence="2 3" id="KW-0378">Hydrolase</keyword>
<organism evidence="3 4">
    <name type="scientific">Legionella maioricensis</name>
    <dbReference type="NCBI Taxonomy" id="2896528"/>
    <lineage>
        <taxon>Bacteria</taxon>
        <taxon>Pseudomonadati</taxon>
        <taxon>Pseudomonadota</taxon>
        <taxon>Gammaproteobacteria</taxon>
        <taxon>Legionellales</taxon>
        <taxon>Legionellaceae</taxon>
        <taxon>Legionella</taxon>
    </lineage>
</organism>
<sequence>MRRSIFVGFFVSCFFNQVACADLLPIKIDALIKKQLPHATIGIVVKDAKTGEVIYRQNSDKLLSPASNVKLFTAAAALYHLEPNHHFLTTLSQKNQNFYITFSGSPSLTIDNFTDLLLNLKKNNIKKINGDIILDTSRFKAPYYAGGESYDDLGWYYSAPDTAVILNENAEAYEIISAKKLGQPVTIKPKSEKNLTVINQVITVNKEQEKNHCNLSIDIQSNNTLRLYGCMAQQNEPKMIQLAIPDPLFMAKKIIQKTLKQNNVIFKGRIISGTTPPDAKIIASYQSKDLTALIAHMLKESDNLYANSLTRELAFSLTKEGSFKQGAFAIKKILGEHTNLDMTQIELTDGMGTRYNLITPEQIVVLLTNLYNDKNMRPIIMEALPQAGVSGTLVDRMKKTTLEKKVFAKTGSMHDISSLSGYIIDPQARSLIFSIVINGVNKPLSTAKSLEDQILLTIVEHISAEPKIENAYG</sequence>
<dbReference type="NCBIfam" id="TIGR00666">
    <property type="entry name" value="PBP4"/>
    <property type="match status" value="1"/>
</dbReference>
<dbReference type="GO" id="GO:0000270">
    <property type="term" value="P:peptidoglycan metabolic process"/>
    <property type="evidence" value="ECO:0007669"/>
    <property type="project" value="TreeGrafter"/>
</dbReference>
<dbReference type="SUPFAM" id="SSF56601">
    <property type="entry name" value="beta-lactamase/transpeptidase-like"/>
    <property type="match status" value="1"/>
</dbReference>
<dbReference type="Gene3D" id="3.50.80.20">
    <property type="entry name" value="D-Ala-D-Ala carboxypeptidase C, peptidase S13"/>
    <property type="match status" value="1"/>
</dbReference>
<dbReference type="GO" id="GO:0009002">
    <property type="term" value="F:serine-type D-Ala-D-Ala carboxypeptidase activity"/>
    <property type="evidence" value="ECO:0007669"/>
    <property type="project" value="UniProtKB-EC"/>
</dbReference>